<dbReference type="Pfam" id="PF00067">
    <property type="entry name" value="p450"/>
    <property type="match status" value="1"/>
</dbReference>
<evidence type="ECO:0000256" key="6">
    <source>
        <dbReference type="ARBA" id="ARBA00023004"/>
    </source>
</evidence>
<sequence>MGVHVNRLRERAAEHALEKAANPEASGVCPYAGHQSEDKSIYETLMRDDRVSNDLCANIIMALFRTGIDSTGNAMAFFLYNLANNPDKQQLLYEEIQSNLPGKTPLTMEALNNMPYMKACLRESFRLHFPVFGGSGRVLSKDITFSGYNIPQGTFIFANLAAMSRMEEYYPRPLEYHPERWLRDDRADMGAIWPSEAGFLSLPFSHGLRACPGKRFAEQSLYLAVATILQNFRLEYHGETMGMIHMPFTQPDKPLDINFIPRED</sequence>
<dbReference type="GO" id="GO:0020037">
    <property type="term" value="F:heme binding"/>
    <property type="evidence" value="ECO:0007669"/>
    <property type="project" value="InterPro"/>
</dbReference>
<dbReference type="InterPro" id="IPR050479">
    <property type="entry name" value="CYP11_CYP27_families"/>
</dbReference>
<keyword evidence="3 8" id="KW-0349">Heme</keyword>
<evidence type="ECO:0000256" key="3">
    <source>
        <dbReference type="ARBA" id="ARBA00022617"/>
    </source>
</evidence>
<name>A0AAD9NYA5_RIDPI</name>
<dbReference type="GO" id="GO:0016705">
    <property type="term" value="F:oxidoreductase activity, acting on paired donors, with incorporation or reduction of molecular oxygen"/>
    <property type="evidence" value="ECO:0007669"/>
    <property type="project" value="InterPro"/>
</dbReference>
<evidence type="ECO:0000256" key="1">
    <source>
        <dbReference type="ARBA" id="ARBA00001971"/>
    </source>
</evidence>
<dbReference type="InterPro" id="IPR002401">
    <property type="entry name" value="Cyt_P450_E_grp-I"/>
</dbReference>
<comment type="caution">
    <text evidence="10">The sequence shown here is derived from an EMBL/GenBank/DDBJ whole genome shotgun (WGS) entry which is preliminary data.</text>
</comment>
<dbReference type="Gene3D" id="1.10.630.10">
    <property type="entry name" value="Cytochrome P450"/>
    <property type="match status" value="1"/>
</dbReference>
<proteinExistence type="inferred from homology"/>
<keyword evidence="7 9" id="KW-0503">Monooxygenase</keyword>
<evidence type="ECO:0000256" key="8">
    <source>
        <dbReference type="PIRSR" id="PIRSR602401-1"/>
    </source>
</evidence>
<dbReference type="PRINTS" id="PR00463">
    <property type="entry name" value="EP450I"/>
</dbReference>
<dbReference type="InterPro" id="IPR017972">
    <property type="entry name" value="Cyt_P450_CS"/>
</dbReference>
<evidence type="ECO:0000256" key="2">
    <source>
        <dbReference type="ARBA" id="ARBA00010617"/>
    </source>
</evidence>
<dbReference type="GO" id="GO:0005506">
    <property type="term" value="F:iron ion binding"/>
    <property type="evidence" value="ECO:0007669"/>
    <property type="project" value="InterPro"/>
</dbReference>
<dbReference type="PANTHER" id="PTHR24279">
    <property type="entry name" value="CYTOCHROME P450"/>
    <property type="match status" value="1"/>
</dbReference>
<reference evidence="10" key="1">
    <citation type="journal article" date="2023" name="Mol. Biol. Evol.">
        <title>Third-Generation Sequencing Reveals the Adaptive Role of the Epigenome in Three Deep-Sea Polychaetes.</title>
        <authorList>
            <person name="Perez M."/>
            <person name="Aroh O."/>
            <person name="Sun Y."/>
            <person name="Lan Y."/>
            <person name="Juniper S.K."/>
            <person name="Young C.R."/>
            <person name="Angers B."/>
            <person name="Qian P.Y."/>
        </authorList>
    </citation>
    <scope>NUCLEOTIDE SEQUENCE</scope>
    <source>
        <strain evidence="10">R07B-5</strain>
    </source>
</reference>
<gene>
    <name evidence="10" type="ORF">NP493_256g00021</name>
</gene>
<dbReference type="PANTHER" id="PTHR24279:SF120">
    <property type="entry name" value="CYTOCHROME P450"/>
    <property type="match status" value="1"/>
</dbReference>
<comment type="cofactor">
    <cofactor evidence="1 8">
        <name>heme</name>
        <dbReference type="ChEBI" id="CHEBI:30413"/>
    </cofactor>
</comment>
<dbReference type="InterPro" id="IPR036396">
    <property type="entry name" value="Cyt_P450_sf"/>
</dbReference>
<dbReference type="AlphaFoldDB" id="A0AAD9NYA5"/>
<evidence type="ECO:0000256" key="9">
    <source>
        <dbReference type="RuleBase" id="RU000461"/>
    </source>
</evidence>
<dbReference type="PRINTS" id="PR00385">
    <property type="entry name" value="P450"/>
</dbReference>
<evidence type="ECO:0000256" key="7">
    <source>
        <dbReference type="ARBA" id="ARBA00023033"/>
    </source>
</evidence>
<evidence type="ECO:0000256" key="5">
    <source>
        <dbReference type="ARBA" id="ARBA00023002"/>
    </source>
</evidence>
<dbReference type="EMBL" id="JAODUO010000256">
    <property type="protein sequence ID" value="KAK2184689.1"/>
    <property type="molecule type" value="Genomic_DNA"/>
</dbReference>
<dbReference type="PROSITE" id="PS00086">
    <property type="entry name" value="CYTOCHROME_P450"/>
    <property type="match status" value="1"/>
</dbReference>
<dbReference type="InterPro" id="IPR001128">
    <property type="entry name" value="Cyt_P450"/>
</dbReference>
<evidence type="ECO:0000313" key="10">
    <source>
        <dbReference type="EMBL" id="KAK2184689.1"/>
    </source>
</evidence>
<keyword evidence="5 9" id="KW-0560">Oxidoreductase</keyword>
<organism evidence="10 11">
    <name type="scientific">Ridgeia piscesae</name>
    <name type="common">Tubeworm</name>
    <dbReference type="NCBI Taxonomy" id="27915"/>
    <lineage>
        <taxon>Eukaryota</taxon>
        <taxon>Metazoa</taxon>
        <taxon>Spiralia</taxon>
        <taxon>Lophotrochozoa</taxon>
        <taxon>Annelida</taxon>
        <taxon>Polychaeta</taxon>
        <taxon>Sedentaria</taxon>
        <taxon>Canalipalpata</taxon>
        <taxon>Sabellida</taxon>
        <taxon>Siboglinidae</taxon>
        <taxon>Ridgeia</taxon>
    </lineage>
</organism>
<protein>
    <recommendedName>
        <fullName evidence="12">Cytochrome P450</fullName>
    </recommendedName>
</protein>
<comment type="similarity">
    <text evidence="2 9">Belongs to the cytochrome P450 family.</text>
</comment>
<dbReference type="SUPFAM" id="SSF48264">
    <property type="entry name" value="Cytochrome P450"/>
    <property type="match status" value="1"/>
</dbReference>
<feature type="binding site" description="axial binding residue" evidence="8">
    <location>
        <position position="211"/>
    </location>
    <ligand>
        <name>heme</name>
        <dbReference type="ChEBI" id="CHEBI:30413"/>
    </ligand>
    <ligandPart>
        <name>Fe</name>
        <dbReference type="ChEBI" id="CHEBI:18248"/>
    </ligandPart>
</feature>
<evidence type="ECO:0008006" key="12">
    <source>
        <dbReference type="Google" id="ProtNLM"/>
    </source>
</evidence>
<accession>A0AAD9NYA5</accession>
<keyword evidence="11" id="KW-1185">Reference proteome</keyword>
<dbReference type="Proteomes" id="UP001209878">
    <property type="component" value="Unassembled WGS sequence"/>
</dbReference>
<evidence type="ECO:0000313" key="11">
    <source>
        <dbReference type="Proteomes" id="UP001209878"/>
    </source>
</evidence>
<keyword evidence="6 8" id="KW-0408">Iron</keyword>
<evidence type="ECO:0000256" key="4">
    <source>
        <dbReference type="ARBA" id="ARBA00022723"/>
    </source>
</evidence>
<keyword evidence="4 8" id="KW-0479">Metal-binding</keyword>
<dbReference type="GO" id="GO:0004497">
    <property type="term" value="F:monooxygenase activity"/>
    <property type="evidence" value="ECO:0007669"/>
    <property type="project" value="UniProtKB-KW"/>
</dbReference>